<evidence type="ECO:0000256" key="13">
    <source>
        <dbReference type="RuleBase" id="RU003693"/>
    </source>
</evidence>
<comment type="catalytic activity">
    <reaction evidence="12">
        <text>6-carboxyhexanoyl-[ACP] + L-alanine + H(+) = (8S)-8-amino-7-oxononanoate + holo-[ACP] + CO2</text>
        <dbReference type="Rhea" id="RHEA:42288"/>
        <dbReference type="Rhea" id="RHEA-COMP:9685"/>
        <dbReference type="Rhea" id="RHEA-COMP:9955"/>
        <dbReference type="ChEBI" id="CHEBI:15378"/>
        <dbReference type="ChEBI" id="CHEBI:16526"/>
        <dbReference type="ChEBI" id="CHEBI:57972"/>
        <dbReference type="ChEBI" id="CHEBI:64479"/>
        <dbReference type="ChEBI" id="CHEBI:78846"/>
        <dbReference type="ChEBI" id="CHEBI:149468"/>
        <dbReference type="EC" id="2.3.1.47"/>
    </reaction>
</comment>
<dbReference type="PROSITE" id="PS00599">
    <property type="entry name" value="AA_TRANSFER_CLASS_2"/>
    <property type="match status" value="1"/>
</dbReference>
<feature type="domain" description="Aminotransferase class I/classII large" evidence="14">
    <location>
        <begin position="50"/>
        <end position="382"/>
    </location>
</feature>
<evidence type="ECO:0000256" key="12">
    <source>
        <dbReference type="ARBA" id="ARBA00047715"/>
    </source>
</evidence>
<dbReference type="InterPro" id="IPR015424">
    <property type="entry name" value="PyrdxlP-dep_Trfase"/>
</dbReference>
<evidence type="ECO:0000256" key="5">
    <source>
        <dbReference type="ARBA" id="ARBA00013187"/>
    </source>
</evidence>
<comment type="caution">
    <text evidence="15">The sequence shown here is derived from an EMBL/GenBank/DDBJ whole genome shotgun (WGS) entry which is preliminary data.</text>
</comment>
<dbReference type="Gene3D" id="3.90.1150.10">
    <property type="entry name" value="Aspartate Aminotransferase, domain 1"/>
    <property type="match status" value="1"/>
</dbReference>
<proteinExistence type="inferred from homology"/>
<evidence type="ECO:0000256" key="11">
    <source>
        <dbReference type="ARBA" id="ARBA00033381"/>
    </source>
</evidence>
<accession>A0ABQ4V8M5</accession>
<dbReference type="Proteomes" id="UP001060504">
    <property type="component" value="Unassembled WGS sequence"/>
</dbReference>
<organism evidence="15 16">
    <name type="scientific">Mycolicibacterium cyprinidarum</name>
    <dbReference type="NCBI Taxonomy" id="2860311"/>
    <lineage>
        <taxon>Bacteria</taxon>
        <taxon>Bacillati</taxon>
        <taxon>Actinomycetota</taxon>
        <taxon>Actinomycetes</taxon>
        <taxon>Mycobacteriales</taxon>
        <taxon>Mycobacteriaceae</taxon>
        <taxon>Mycolicibacterium</taxon>
    </lineage>
</organism>
<evidence type="ECO:0000259" key="14">
    <source>
        <dbReference type="Pfam" id="PF00155"/>
    </source>
</evidence>
<gene>
    <name evidence="15" type="primary">bioF1</name>
    <name evidence="15" type="ORF">NGTWS1702_11420</name>
</gene>
<dbReference type="PANTHER" id="PTHR13693:SF100">
    <property type="entry name" value="8-AMINO-7-OXONONANOATE SYNTHASE"/>
    <property type="match status" value="1"/>
</dbReference>
<keyword evidence="16" id="KW-1185">Reference proteome</keyword>
<evidence type="ECO:0000256" key="8">
    <source>
        <dbReference type="ARBA" id="ARBA00022898"/>
    </source>
</evidence>
<keyword evidence="7" id="KW-0093">Biotin biosynthesis</keyword>
<dbReference type="Pfam" id="PF00155">
    <property type="entry name" value="Aminotran_1_2"/>
    <property type="match status" value="1"/>
</dbReference>
<dbReference type="InterPro" id="IPR015422">
    <property type="entry name" value="PyrdxlP-dep_Trfase_small"/>
</dbReference>
<evidence type="ECO:0000256" key="6">
    <source>
        <dbReference type="ARBA" id="ARBA00022679"/>
    </source>
</evidence>
<keyword evidence="9" id="KW-0012">Acyltransferase</keyword>
<dbReference type="InterPro" id="IPR015421">
    <property type="entry name" value="PyrdxlP-dep_Trfase_major"/>
</dbReference>
<evidence type="ECO:0000313" key="16">
    <source>
        <dbReference type="Proteomes" id="UP001060504"/>
    </source>
</evidence>
<dbReference type="InterPro" id="IPR004839">
    <property type="entry name" value="Aminotransferase_I/II_large"/>
</dbReference>
<comment type="similarity">
    <text evidence="3">Belongs to the class-II pyridoxal-phosphate-dependent aminotransferase family. BioF subfamily.</text>
</comment>
<comment type="subunit">
    <text evidence="4">Homodimer.</text>
</comment>
<keyword evidence="6" id="KW-0808">Transferase</keyword>
<evidence type="ECO:0000256" key="9">
    <source>
        <dbReference type="ARBA" id="ARBA00023315"/>
    </source>
</evidence>
<dbReference type="EC" id="2.3.1.47" evidence="5"/>
<dbReference type="Gene3D" id="3.40.640.10">
    <property type="entry name" value="Type I PLP-dependent aspartate aminotransferase-like (Major domain)"/>
    <property type="match status" value="1"/>
</dbReference>
<evidence type="ECO:0000256" key="3">
    <source>
        <dbReference type="ARBA" id="ARBA00010008"/>
    </source>
</evidence>
<evidence type="ECO:0000256" key="10">
    <source>
        <dbReference type="ARBA" id="ARBA00032610"/>
    </source>
</evidence>
<protein>
    <recommendedName>
        <fullName evidence="5">8-amino-7-oxononanoate synthase</fullName>
        <ecNumber evidence="5">2.3.1.47</ecNumber>
    </recommendedName>
    <alternativeName>
        <fullName evidence="10">7-keto-8-amino-pelargonic acid synthase</fullName>
    </alternativeName>
    <alternativeName>
        <fullName evidence="11">8-amino-7-ketopelargonate synthase</fullName>
    </alternativeName>
</protein>
<dbReference type="InterPro" id="IPR001917">
    <property type="entry name" value="Aminotrans_II_pyridoxalP_BS"/>
</dbReference>
<evidence type="ECO:0000313" key="15">
    <source>
        <dbReference type="EMBL" id="GJF12506.1"/>
    </source>
</evidence>
<comment type="pathway">
    <text evidence="2">Cofactor biosynthesis; biotin biosynthesis.</text>
</comment>
<name>A0ABQ4V8M5_9MYCO</name>
<evidence type="ECO:0000256" key="1">
    <source>
        <dbReference type="ARBA" id="ARBA00001933"/>
    </source>
</evidence>
<sequence>MFNNRVGREGASVTRVDVPPLAWLEAVEAQRRAAGLRRSLRSRPPLGSELDLASNDYLGLSQHPAVLDGGVAAIRTWGAGSTGSRLVTGNTELHEAFEGALAQFVGAESALVFSSGYTANLGAVVALSGPGSLVVSDARTHASLVDACRLSRARIVVTAHADVSAVEEALADRTEERAVVVTDSVFSADGVIAPLRALHDACRRYGALLIVDEAHGLGVRGDGGRGLLQEVGLARSQDVVMTTTLSKALGSQGGVVLGPAVVRNHLIDAARPFIFDTGLAPAAVGAAQAALQVLIDEPWRAQQVRDHATALASMCDIAEIPDSAVVSVILGAPEVALAAEAACLQRGVRVGCFRPPTVPAGTSRLRLTARASLTDGEMALARDVLSAVLSPA</sequence>
<dbReference type="PANTHER" id="PTHR13693">
    <property type="entry name" value="CLASS II AMINOTRANSFERASE/8-AMINO-7-OXONONANOATE SYNTHASE"/>
    <property type="match status" value="1"/>
</dbReference>
<dbReference type="SUPFAM" id="SSF53383">
    <property type="entry name" value="PLP-dependent transferases"/>
    <property type="match status" value="1"/>
</dbReference>
<keyword evidence="8 13" id="KW-0663">Pyridoxal phosphate</keyword>
<comment type="cofactor">
    <cofactor evidence="1 13">
        <name>pyridoxal 5'-phosphate</name>
        <dbReference type="ChEBI" id="CHEBI:597326"/>
    </cofactor>
</comment>
<dbReference type="EMBL" id="BPRH01001215">
    <property type="protein sequence ID" value="GJF12506.1"/>
    <property type="molecule type" value="Genomic_DNA"/>
</dbReference>
<dbReference type="InterPro" id="IPR050087">
    <property type="entry name" value="AON_synthase_class-II"/>
</dbReference>
<reference evidence="15 16" key="1">
    <citation type="submission" date="2021-08" db="EMBL/GenBank/DDBJ databases">
        <title>Draft genome sequence of Mycolicibacterium sp. NGTWS1702 strain.</title>
        <authorList>
            <person name="Matsumoto M."/>
            <person name="Tang B.C.C."/>
            <person name="Machida Y."/>
            <person name="Matoyama H."/>
            <person name="Kishihara T."/>
            <person name="Sato S."/>
            <person name="Kondo I."/>
            <person name="Sano M."/>
            <person name="Kato G."/>
        </authorList>
    </citation>
    <scope>NUCLEOTIDE SEQUENCE [LARGE SCALE GENOMIC DNA]</scope>
    <source>
        <strain evidence="15 16">NGTWSNA01</strain>
    </source>
</reference>
<evidence type="ECO:0000256" key="4">
    <source>
        <dbReference type="ARBA" id="ARBA00011738"/>
    </source>
</evidence>
<evidence type="ECO:0000256" key="7">
    <source>
        <dbReference type="ARBA" id="ARBA00022756"/>
    </source>
</evidence>
<evidence type="ECO:0000256" key="2">
    <source>
        <dbReference type="ARBA" id="ARBA00004746"/>
    </source>
</evidence>